<dbReference type="InterPro" id="IPR044974">
    <property type="entry name" value="Disease_R_plants"/>
</dbReference>
<dbReference type="Pfam" id="PF00931">
    <property type="entry name" value="NB-ARC"/>
    <property type="match status" value="1"/>
</dbReference>
<evidence type="ECO:0000259" key="6">
    <source>
        <dbReference type="Pfam" id="PF23559"/>
    </source>
</evidence>
<dbReference type="PANTHER" id="PTHR23155:SF1211">
    <property type="entry name" value="OS09G0313500 PROTEIN"/>
    <property type="match status" value="1"/>
</dbReference>
<evidence type="ECO:0000313" key="8">
    <source>
        <dbReference type="Proteomes" id="UP000237000"/>
    </source>
</evidence>
<keyword evidence="3" id="KW-0611">Plant defense</keyword>
<feature type="domain" description="Disease resistance N-terminal" evidence="5">
    <location>
        <begin position="26"/>
        <end position="92"/>
    </location>
</feature>
<dbReference type="Proteomes" id="UP000237000">
    <property type="component" value="Unassembled WGS sequence"/>
</dbReference>
<gene>
    <name evidence="7" type="ORF">TorRG33x02_354520</name>
</gene>
<dbReference type="InterPro" id="IPR041118">
    <property type="entry name" value="Rx_N"/>
</dbReference>
<reference evidence="8" key="1">
    <citation type="submission" date="2016-06" db="EMBL/GenBank/DDBJ databases">
        <title>Parallel loss of symbiosis genes in relatives of nitrogen-fixing non-legume Parasponia.</title>
        <authorList>
            <person name="Van Velzen R."/>
            <person name="Holmer R."/>
            <person name="Bu F."/>
            <person name="Rutten L."/>
            <person name="Van Zeijl A."/>
            <person name="Liu W."/>
            <person name="Santuari L."/>
            <person name="Cao Q."/>
            <person name="Sharma T."/>
            <person name="Shen D."/>
            <person name="Roswanjaya Y."/>
            <person name="Wardhani T."/>
            <person name="Kalhor M.S."/>
            <person name="Jansen J."/>
            <person name="Van den Hoogen J."/>
            <person name="Gungor B."/>
            <person name="Hartog M."/>
            <person name="Hontelez J."/>
            <person name="Verver J."/>
            <person name="Yang W.-C."/>
            <person name="Schijlen E."/>
            <person name="Repin R."/>
            <person name="Schilthuizen M."/>
            <person name="Schranz E."/>
            <person name="Heidstra R."/>
            <person name="Miyata K."/>
            <person name="Fedorova E."/>
            <person name="Kohlen W."/>
            <person name="Bisseling T."/>
            <person name="Smit S."/>
            <person name="Geurts R."/>
        </authorList>
    </citation>
    <scope>NUCLEOTIDE SEQUENCE [LARGE SCALE GENOMIC DNA]</scope>
    <source>
        <strain evidence="8">cv. RG33-2</strain>
    </source>
</reference>
<keyword evidence="1" id="KW-0677">Repeat</keyword>
<dbReference type="Gene3D" id="1.20.5.4130">
    <property type="match status" value="1"/>
</dbReference>
<evidence type="ECO:0000256" key="2">
    <source>
        <dbReference type="ARBA" id="ARBA00022741"/>
    </source>
</evidence>
<evidence type="ECO:0000313" key="7">
    <source>
        <dbReference type="EMBL" id="PON33717.1"/>
    </source>
</evidence>
<sequence length="511" mass="58648">MASVVYDMAGKMVENLRCVADQSPGRLPRRIANELRKLADETSSIRQVLVDAEKKQAHDDKVRDWLAEVEDVLHDVENMVDELRFQVSRCGSRKPIITMREECKCFSICSDRLVFCRDIISDRRIKKCARELHRLGESRRLLDLEERLEEAAFGGLWKTISSSPRKSLNIGRESEKERILRYLLFSGDDQEGVPVLPIVGVGGFGKTMLAQLVYDDDMVRNHFDLRTWVHVSDSFDFTLLLRKLIQSANDSIAHMSSENVGDDSESMIVYFHSEILERRFLLVLDDMTMNENCTWGWEQFKGHLSSDAAKRAGSRIIVTTRDPAVARMTGTIESCELSGLNEDLSWSIFESFFPVGVRQMPSNVPVSEVGKKIVNKCGGNPFVIQAISGMLLFRDPETQWHVMEKDLSDIFQDGKDILSKTVELSYDDLPSNLKKCFGYCSLFPKDYEIDVQTLIKLWTSEGFIKLEEEGYECFLNLLWRSFFEESKRDEEEDKVTKCKMQNLLHDHAKSL</sequence>
<feature type="domain" description="Disease resistance protein winged helix" evidence="6">
    <location>
        <begin position="442"/>
        <end position="506"/>
    </location>
</feature>
<dbReference type="Pfam" id="PF18052">
    <property type="entry name" value="Rx_N"/>
    <property type="match status" value="1"/>
</dbReference>
<proteinExistence type="predicted"/>
<dbReference type="FunFam" id="1.10.10.10:FF:000322">
    <property type="entry name" value="Probable disease resistance protein At1g63360"/>
    <property type="match status" value="1"/>
</dbReference>
<dbReference type="EMBL" id="JXTC01000990">
    <property type="protein sequence ID" value="PON33717.1"/>
    <property type="molecule type" value="Genomic_DNA"/>
</dbReference>
<dbReference type="InterPro" id="IPR036388">
    <property type="entry name" value="WH-like_DNA-bd_sf"/>
</dbReference>
<evidence type="ECO:0000259" key="4">
    <source>
        <dbReference type="Pfam" id="PF00931"/>
    </source>
</evidence>
<dbReference type="InterPro" id="IPR027417">
    <property type="entry name" value="P-loop_NTPase"/>
</dbReference>
<dbReference type="PRINTS" id="PR00364">
    <property type="entry name" value="DISEASERSIST"/>
</dbReference>
<protein>
    <submittedName>
        <fullName evidence="7">NB-ARC domain containing protein</fullName>
    </submittedName>
</protein>
<dbReference type="OrthoDB" id="6149831at2759"/>
<name>A0A2P5AB02_TREOI</name>
<keyword evidence="2" id="KW-0547">Nucleotide-binding</keyword>
<keyword evidence="8" id="KW-1185">Reference proteome</keyword>
<dbReference type="InParanoid" id="A0A2P5AB02"/>
<comment type="caution">
    <text evidence="7">The sequence shown here is derived from an EMBL/GenBank/DDBJ whole genome shotgun (WGS) entry which is preliminary data.</text>
</comment>
<evidence type="ECO:0000259" key="5">
    <source>
        <dbReference type="Pfam" id="PF18052"/>
    </source>
</evidence>
<accession>A0A2P5AB02</accession>
<dbReference type="GO" id="GO:0098542">
    <property type="term" value="P:defense response to other organism"/>
    <property type="evidence" value="ECO:0007669"/>
    <property type="project" value="TreeGrafter"/>
</dbReference>
<dbReference type="Gene3D" id="1.10.10.10">
    <property type="entry name" value="Winged helix-like DNA-binding domain superfamily/Winged helix DNA-binding domain"/>
    <property type="match status" value="1"/>
</dbReference>
<feature type="domain" description="NB-ARC" evidence="4">
    <location>
        <begin position="173"/>
        <end position="352"/>
    </location>
</feature>
<dbReference type="Gene3D" id="3.40.50.300">
    <property type="entry name" value="P-loop containing nucleotide triphosphate hydrolases"/>
    <property type="match status" value="1"/>
</dbReference>
<evidence type="ECO:0000256" key="3">
    <source>
        <dbReference type="ARBA" id="ARBA00022821"/>
    </source>
</evidence>
<feature type="non-terminal residue" evidence="7">
    <location>
        <position position="511"/>
    </location>
</feature>
<dbReference type="InterPro" id="IPR058922">
    <property type="entry name" value="WHD_DRP"/>
</dbReference>
<dbReference type="SUPFAM" id="SSF52540">
    <property type="entry name" value="P-loop containing nucleoside triphosphate hydrolases"/>
    <property type="match status" value="1"/>
</dbReference>
<dbReference type="PANTHER" id="PTHR23155">
    <property type="entry name" value="DISEASE RESISTANCE PROTEIN RP"/>
    <property type="match status" value="1"/>
</dbReference>
<evidence type="ECO:0000256" key="1">
    <source>
        <dbReference type="ARBA" id="ARBA00022737"/>
    </source>
</evidence>
<dbReference type="GO" id="GO:0043531">
    <property type="term" value="F:ADP binding"/>
    <property type="evidence" value="ECO:0007669"/>
    <property type="project" value="InterPro"/>
</dbReference>
<organism evidence="7 8">
    <name type="scientific">Trema orientale</name>
    <name type="common">Charcoal tree</name>
    <name type="synonym">Celtis orientalis</name>
    <dbReference type="NCBI Taxonomy" id="63057"/>
    <lineage>
        <taxon>Eukaryota</taxon>
        <taxon>Viridiplantae</taxon>
        <taxon>Streptophyta</taxon>
        <taxon>Embryophyta</taxon>
        <taxon>Tracheophyta</taxon>
        <taxon>Spermatophyta</taxon>
        <taxon>Magnoliopsida</taxon>
        <taxon>eudicotyledons</taxon>
        <taxon>Gunneridae</taxon>
        <taxon>Pentapetalae</taxon>
        <taxon>rosids</taxon>
        <taxon>fabids</taxon>
        <taxon>Rosales</taxon>
        <taxon>Cannabaceae</taxon>
        <taxon>Trema</taxon>
    </lineage>
</organism>
<dbReference type="InterPro" id="IPR002182">
    <property type="entry name" value="NB-ARC"/>
</dbReference>
<dbReference type="InterPro" id="IPR042197">
    <property type="entry name" value="Apaf_helical"/>
</dbReference>
<dbReference type="Pfam" id="PF23559">
    <property type="entry name" value="WHD_DRP"/>
    <property type="match status" value="1"/>
</dbReference>
<dbReference type="AlphaFoldDB" id="A0A2P5AB02"/>
<dbReference type="Gene3D" id="1.10.8.430">
    <property type="entry name" value="Helical domain of apoptotic protease-activating factors"/>
    <property type="match status" value="1"/>
</dbReference>